<protein>
    <submittedName>
        <fullName evidence="2">Phytanoyl-CoA dioxygenase family protein</fullName>
    </submittedName>
</protein>
<keyword evidence="2" id="KW-0223">Dioxygenase</keyword>
<dbReference type="EMBL" id="JANUHA010000002">
    <property type="protein sequence ID" value="MCS0595458.1"/>
    <property type="molecule type" value="Genomic_DNA"/>
</dbReference>
<dbReference type="SUPFAM" id="SSF51197">
    <property type="entry name" value="Clavaminate synthase-like"/>
    <property type="match status" value="1"/>
</dbReference>
<evidence type="ECO:0000313" key="2">
    <source>
        <dbReference type="EMBL" id="MCS0595458.1"/>
    </source>
</evidence>
<reference evidence="2 3" key="1">
    <citation type="submission" date="2022-08" db="EMBL/GenBank/DDBJ databases">
        <title>Reclassification of Massilia species as members of the genera Telluria, Duganella, Pseudoduganella, Mokoshia gen. nov. and Zemynaea gen. nov. using orthogonal and non-orthogonal genome-based approaches.</title>
        <authorList>
            <person name="Bowman J.P."/>
        </authorList>
    </citation>
    <scope>NUCLEOTIDE SEQUENCE [LARGE SCALE GENOMIC DNA]</scope>
    <source>
        <strain evidence="2 3">JCM 31661</strain>
    </source>
</reference>
<comment type="cofactor">
    <cofactor evidence="1">
        <name>Fe(2+)</name>
        <dbReference type="ChEBI" id="CHEBI:29033"/>
    </cofactor>
</comment>
<dbReference type="InterPro" id="IPR008775">
    <property type="entry name" value="Phytyl_CoA_dOase-like"/>
</dbReference>
<sequence length="224" mass="24772">MINKQFEADGFASIAQVLSARECELIAARTVAIDANAVGTRCLLAEDWCRALARRLLQHPNIAAFIPSGFVAVQCIYFEKSVERNWLVPVHQDLSIPVAARVDHPDLRGWSEKEGGLFVQPPAALMEQLVALRVHLDACLEQDGPLQFVPGSHQEGRISADEARMRRQAGPIVSCAMEQGDVLAMRPLVLHASSKAEGHSRRRVLHFVFGPPKLPYGLSWQRPV</sequence>
<dbReference type="PANTHER" id="PTHR20883">
    <property type="entry name" value="PHYTANOYL-COA DIOXYGENASE DOMAIN CONTAINING 1"/>
    <property type="match status" value="1"/>
</dbReference>
<evidence type="ECO:0000313" key="3">
    <source>
        <dbReference type="Proteomes" id="UP001206572"/>
    </source>
</evidence>
<dbReference type="PANTHER" id="PTHR20883:SF48">
    <property type="entry name" value="ECTOINE DIOXYGENASE"/>
    <property type="match status" value="1"/>
</dbReference>
<comment type="caution">
    <text evidence="2">The sequence shown here is derived from an EMBL/GenBank/DDBJ whole genome shotgun (WGS) entry which is preliminary data.</text>
</comment>
<dbReference type="RefSeq" id="WP_258826520.1">
    <property type="nucleotide sequence ID" value="NZ_JANUHA010000002.1"/>
</dbReference>
<evidence type="ECO:0000256" key="1">
    <source>
        <dbReference type="ARBA" id="ARBA00001954"/>
    </source>
</evidence>
<gene>
    <name evidence="2" type="ORF">NX780_03760</name>
</gene>
<keyword evidence="3" id="KW-1185">Reference proteome</keyword>
<dbReference type="Gene3D" id="2.60.120.620">
    <property type="entry name" value="q2cbj1_9rhob like domain"/>
    <property type="match status" value="1"/>
</dbReference>
<dbReference type="GO" id="GO:0051213">
    <property type="term" value="F:dioxygenase activity"/>
    <property type="evidence" value="ECO:0007669"/>
    <property type="project" value="UniProtKB-KW"/>
</dbReference>
<dbReference type="Pfam" id="PF05721">
    <property type="entry name" value="PhyH"/>
    <property type="match status" value="1"/>
</dbReference>
<dbReference type="Proteomes" id="UP001206572">
    <property type="component" value="Unassembled WGS sequence"/>
</dbReference>
<accession>A0ABT2AI58</accession>
<keyword evidence="2" id="KW-0560">Oxidoreductase</keyword>
<proteinExistence type="predicted"/>
<name>A0ABT2AI58_9BURK</name>
<organism evidence="2 3">
    <name type="scientific">Massilia agri</name>
    <dbReference type="NCBI Taxonomy" id="1886785"/>
    <lineage>
        <taxon>Bacteria</taxon>
        <taxon>Pseudomonadati</taxon>
        <taxon>Pseudomonadota</taxon>
        <taxon>Betaproteobacteria</taxon>
        <taxon>Burkholderiales</taxon>
        <taxon>Oxalobacteraceae</taxon>
        <taxon>Telluria group</taxon>
        <taxon>Massilia</taxon>
    </lineage>
</organism>